<dbReference type="Pfam" id="PF13738">
    <property type="entry name" value="Pyr_redox_3"/>
    <property type="match status" value="1"/>
</dbReference>
<dbReference type="PRINTS" id="PR00469">
    <property type="entry name" value="PNDRDTASEII"/>
</dbReference>
<evidence type="ECO:0000313" key="5">
    <source>
        <dbReference type="Proteomes" id="UP000001625"/>
    </source>
</evidence>
<dbReference type="Gene3D" id="3.50.50.60">
    <property type="entry name" value="FAD/NAD(P)-binding domain"/>
    <property type="match status" value="2"/>
</dbReference>
<evidence type="ECO:0000256" key="2">
    <source>
        <dbReference type="ARBA" id="ARBA00023002"/>
    </source>
</evidence>
<dbReference type="HOGENOM" id="CLU_635990_0_0_4"/>
<evidence type="ECO:0000313" key="4">
    <source>
        <dbReference type="EMBL" id="ADE10765.1"/>
    </source>
</evidence>
<dbReference type="PRINTS" id="PR00368">
    <property type="entry name" value="FADPNR"/>
</dbReference>
<sequence length="431" mass="46749">MNIESFTIYLVPILLILFAYLRRRYKDESAAVELLTENIEAGLTEPSSLHPEINPNLCMGAGSCITACPEGAIGMIKGKAVLINPTHCIGHGVCAPACPHNAIKLVFGTAKRGMDIPQVSPNFETNVPGLFIAGELGGMGLIRKAATQGIQAMESIVKLKGSSNPYDVVIIGTGPAGLGATLTAIENKLRYVTIEQEEALGGAIFQYPRNKIVMTAPVKLPIVGKVHFQEVSKEKLLEFWQGIINKTGMKLNFNERMENISKTDKGFVVQTTKGSYETRAVLLAIGRRGTPRKLGVPGEDLPKVVYRLIEPEQYKNMHVLVVGGGDSALEAAMAIAEQPGTTVTLSYRSDAFGRGKPKNRDRLKEMSEKGMLTVRLKSNVKLVNKEKVFLEQDGKLMQFPNDAVIVCAGGILPTPFLKKIGVIVESKFGTE</sequence>
<dbReference type="SUPFAM" id="SSF54862">
    <property type="entry name" value="4Fe-4S ferredoxins"/>
    <property type="match status" value="1"/>
</dbReference>
<evidence type="ECO:0000259" key="3">
    <source>
        <dbReference type="PROSITE" id="PS51379"/>
    </source>
</evidence>
<dbReference type="STRING" id="580332.Slit_0525"/>
<dbReference type="InterPro" id="IPR036188">
    <property type="entry name" value="FAD/NAD-bd_sf"/>
</dbReference>
<dbReference type="eggNOG" id="COG0492">
    <property type="taxonomic scope" value="Bacteria"/>
</dbReference>
<keyword evidence="1" id="KW-0285">Flavoprotein</keyword>
<dbReference type="PROSITE" id="PS51379">
    <property type="entry name" value="4FE4S_FER_2"/>
    <property type="match status" value="2"/>
</dbReference>
<protein>
    <submittedName>
        <fullName evidence="4">FAD-dependent pyridine nucleotide-disulfide oxidoreductase</fullName>
    </submittedName>
</protein>
<dbReference type="PANTHER" id="PTHR48105">
    <property type="entry name" value="THIOREDOXIN REDUCTASE 1-RELATED-RELATED"/>
    <property type="match status" value="1"/>
</dbReference>
<keyword evidence="2" id="KW-0560">Oxidoreductase</keyword>
<dbReference type="SUPFAM" id="SSF51905">
    <property type="entry name" value="FAD/NAD(P)-binding domain"/>
    <property type="match status" value="2"/>
</dbReference>
<dbReference type="Gene3D" id="3.30.70.20">
    <property type="match status" value="2"/>
</dbReference>
<accession>D5CMS9</accession>
<dbReference type="AlphaFoldDB" id="D5CMS9"/>
<dbReference type="Proteomes" id="UP000001625">
    <property type="component" value="Chromosome"/>
</dbReference>
<name>D5CMS9_SIDLE</name>
<dbReference type="eggNOG" id="COG1145">
    <property type="taxonomic scope" value="Bacteria"/>
</dbReference>
<feature type="domain" description="4Fe-4S ferredoxin-type" evidence="3">
    <location>
        <begin position="49"/>
        <end position="78"/>
    </location>
</feature>
<dbReference type="GO" id="GO:0016491">
    <property type="term" value="F:oxidoreductase activity"/>
    <property type="evidence" value="ECO:0007669"/>
    <property type="project" value="UniProtKB-KW"/>
</dbReference>
<proteinExistence type="predicted"/>
<dbReference type="OrthoDB" id="9808559at2"/>
<evidence type="ECO:0000256" key="1">
    <source>
        <dbReference type="ARBA" id="ARBA00022630"/>
    </source>
</evidence>
<reference evidence="4 5" key="1">
    <citation type="submission" date="2010-03" db="EMBL/GenBank/DDBJ databases">
        <title>Complete sequence of Sideroxydans lithotrophicus ES-1.</title>
        <authorList>
            <consortium name="US DOE Joint Genome Institute"/>
            <person name="Lucas S."/>
            <person name="Copeland A."/>
            <person name="Lapidus A."/>
            <person name="Cheng J.-F."/>
            <person name="Bruce D."/>
            <person name="Goodwin L."/>
            <person name="Pitluck S."/>
            <person name="Munk A.C."/>
            <person name="Detter J.C."/>
            <person name="Han C."/>
            <person name="Tapia R."/>
            <person name="Larimer F."/>
            <person name="Land M."/>
            <person name="Hauser L."/>
            <person name="Kyrpides N."/>
            <person name="Ivanova N."/>
            <person name="Emerson D."/>
            <person name="Woyke T."/>
        </authorList>
    </citation>
    <scope>NUCLEOTIDE SEQUENCE [LARGE SCALE GENOMIC DNA]</scope>
    <source>
        <strain evidence="4 5">ES-1</strain>
    </source>
</reference>
<gene>
    <name evidence="4" type="ordered locus">Slit_0525</name>
</gene>
<dbReference type="InterPro" id="IPR017896">
    <property type="entry name" value="4Fe4S_Fe-S-bd"/>
</dbReference>
<organism evidence="4 5">
    <name type="scientific">Sideroxydans lithotrophicus (strain ES-1)</name>
    <dbReference type="NCBI Taxonomy" id="580332"/>
    <lineage>
        <taxon>Bacteria</taxon>
        <taxon>Pseudomonadati</taxon>
        <taxon>Pseudomonadota</taxon>
        <taxon>Betaproteobacteria</taxon>
        <taxon>Nitrosomonadales</taxon>
        <taxon>Gallionellaceae</taxon>
        <taxon>Sideroxydans</taxon>
    </lineage>
</organism>
<keyword evidence="5" id="KW-1185">Reference proteome</keyword>
<dbReference type="Pfam" id="PF13237">
    <property type="entry name" value="Fer4_10"/>
    <property type="match status" value="1"/>
</dbReference>
<dbReference type="RefSeq" id="WP_013028664.1">
    <property type="nucleotide sequence ID" value="NC_013959.1"/>
</dbReference>
<dbReference type="EMBL" id="CP001965">
    <property type="protein sequence ID" value="ADE10765.1"/>
    <property type="molecule type" value="Genomic_DNA"/>
</dbReference>
<feature type="domain" description="4Fe-4S ferredoxin-type" evidence="3">
    <location>
        <begin position="79"/>
        <end position="108"/>
    </location>
</feature>
<dbReference type="InterPro" id="IPR050097">
    <property type="entry name" value="Ferredoxin-NADP_redctase_2"/>
</dbReference>
<dbReference type="KEGG" id="slt:Slit_0525"/>